<dbReference type="AlphaFoldDB" id="A0A1D3KZH0"/>
<dbReference type="Proteomes" id="UP000094707">
    <property type="component" value="Chromosome I"/>
</dbReference>
<dbReference type="Pfam" id="PF23902">
    <property type="entry name" value="AAA_lid_PRS2_C"/>
    <property type="match status" value="1"/>
</dbReference>
<keyword evidence="3" id="KW-0645">Protease</keyword>
<reference evidence="3 4" key="1">
    <citation type="submission" date="2016-08" db="EMBL/GenBank/DDBJ databases">
        <authorList>
            <person name="Seilhamer J.J."/>
        </authorList>
    </citation>
    <scope>NUCLEOTIDE SEQUENCE [LARGE SCALE GENOMIC DNA]</scope>
    <source>
        <strain evidence="3">Buetzberg</strain>
    </source>
</reference>
<dbReference type="EMBL" id="LT607756">
    <property type="protein sequence ID" value="SCG84794.1"/>
    <property type="molecule type" value="Genomic_DNA"/>
</dbReference>
<evidence type="ECO:0000313" key="4">
    <source>
        <dbReference type="Proteomes" id="UP000094707"/>
    </source>
</evidence>
<dbReference type="InterPro" id="IPR027417">
    <property type="entry name" value="P-loop_NTPase"/>
</dbReference>
<dbReference type="Gene3D" id="1.10.8.60">
    <property type="match status" value="1"/>
</dbReference>
<keyword evidence="1" id="KW-0547">Nucleotide-binding</keyword>
<dbReference type="InterPro" id="IPR057408">
    <property type="entry name" value="PRS2_C_AAA_lid"/>
</dbReference>
<name>A0A1D3KZH0_9EURY</name>
<evidence type="ECO:0000256" key="1">
    <source>
        <dbReference type="RuleBase" id="RU003651"/>
    </source>
</evidence>
<dbReference type="InterPro" id="IPR003593">
    <property type="entry name" value="AAA+_ATPase"/>
</dbReference>
<accession>A0A1D3KZH0</accession>
<dbReference type="InterPro" id="IPR057405">
    <property type="entry name" value="PRS2-like_N"/>
</dbReference>
<dbReference type="GO" id="GO:0016887">
    <property type="term" value="F:ATP hydrolysis activity"/>
    <property type="evidence" value="ECO:0007669"/>
    <property type="project" value="InterPro"/>
</dbReference>
<dbReference type="GO" id="GO:0006508">
    <property type="term" value="P:proteolysis"/>
    <property type="evidence" value="ECO:0007669"/>
    <property type="project" value="UniProtKB-KW"/>
</dbReference>
<dbReference type="PATRIC" id="fig|129848.4.peg.214"/>
<dbReference type="RefSeq" id="WP_071905868.1">
    <property type="nucleotide sequence ID" value="NZ_LT607756.1"/>
</dbReference>
<keyword evidence="3" id="KW-0378">Hydrolase</keyword>
<dbReference type="CDD" id="cd19481">
    <property type="entry name" value="RecA-like_protease"/>
    <property type="match status" value="1"/>
</dbReference>
<dbReference type="PANTHER" id="PTHR23076:SF97">
    <property type="entry name" value="ATP-DEPENDENT ZINC METALLOPROTEASE YME1L1"/>
    <property type="match status" value="1"/>
</dbReference>
<feature type="domain" description="AAA+ ATPase" evidence="2">
    <location>
        <begin position="156"/>
        <end position="291"/>
    </location>
</feature>
<keyword evidence="1" id="KW-0067">ATP-binding</keyword>
<proteinExistence type="inferred from homology"/>
<dbReference type="PANTHER" id="PTHR23076">
    <property type="entry name" value="METALLOPROTEASE M41 FTSH"/>
    <property type="match status" value="1"/>
</dbReference>
<dbReference type="PROSITE" id="PS00674">
    <property type="entry name" value="AAA"/>
    <property type="match status" value="1"/>
</dbReference>
<sequence>MKLNNIVADTSVSDKKTSTNLIEPGREAKVVVLQSVGYPFLCNLVENPKIEISNKELFELYAREQWEDYVVKEGSYIFDQKLLPDYAFKIVKAHPDNSKITDKTSIILMELEESSEVKKVQSSVKMADVIGQERAKTKCKIIMKYLKEPEKFGEWAPRNVLFHGTPGTGKTMLAKSLSNELQVPLFLVKATSLIGEHVGDGSRQIHELFDAASACAPAVIFIDEIDAVGLDRKYQSLRGDVSEVVNALLTEMDGIDYNKGVVTIGATNNPHLLDFAIRSRFEEEIEFVLPEENERKEILELYIKSMPLPVEADIKKLTAASKGMSGRDIKDKLLKVALHKAISEDRETVTWDDVEYSLKQHKKEKNEPKGMFA</sequence>
<dbReference type="KEGG" id="mcub:MCBB_0206"/>
<comment type="similarity">
    <text evidence="1">Belongs to the AAA ATPase family.</text>
</comment>
<evidence type="ECO:0000313" key="3">
    <source>
        <dbReference type="EMBL" id="SCG84794.1"/>
    </source>
</evidence>
<dbReference type="GO" id="GO:0004176">
    <property type="term" value="F:ATP-dependent peptidase activity"/>
    <property type="evidence" value="ECO:0007669"/>
    <property type="project" value="TreeGrafter"/>
</dbReference>
<dbReference type="GeneID" id="30411070"/>
<dbReference type="Pfam" id="PF23900">
    <property type="entry name" value="PRS2_N"/>
    <property type="match status" value="1"/>
</dbReference>
<dbReference type="InterPro" id="IPR003959">
    <property type="entry name" value="ATPase_AAA_core"/>
</dbReference>
<organism evidence="3 4">
    <name type="scientific">Methanobacterium congolense</name>
    <dbReference type="NCBI Taxonomy" id="118062"/>
    <lineage>
        <taxon>Archaea</taxon>
        <taxon>Methanobacteriati</taxon>
        <taxon>Methanobacteriota</taxon>
        <taxon>Methanomada group</taxon>
        <taxon>Methanobacteria</taxon>
        <taxon>Methanobacteriales</taxon>
        <taxon>Methanobacteriaceae</taxon>
        <taxon>Methanobacterium</taxon>
    </lineage>
</organism>
<dbReference type="STRING" id="118062.MCBB_0206"/>
<keyword evidence="4" id="KW-1185">Reference proteome</keyword>
<evidence type="ECO:0000259" key="2">
    <source>
        <dbReference type="SMART" id="SM00382"/>
    </source>
</evidence>
<dbReference type="Gene3D" id="3.40.50.300">
    <property type="entry name" value="P-loop containing nucleotide triphosphate hydrolases"/>
    <property type="match status" value="1"/>
</dbReference>
<dbReference type="InterPro" id="IPR003960">
    <property type="entry name" value="ATPase_AAA_CS"/>
</dbReference>
<dbReference type="SMART" id="SM00382">
    <property type="entry name" value="AAA"/>
    <property type="match status" value="1"/>
</dbReference>
<protein>
    <submittedName>
        <fullName evidence="3">Putative 26S protease regulatory subunit homolog MTH_1011</fullName>
    </submittedName>
</protein>
<dbReference type="OrthoDB" id="77269at2157"/>
<dbReference type="Pfam" id="PF00004">
    <property type="entry name" value="AAA"/>
    <property type="match status" value="1"/>
</dbReference>
<dbReference type="SUPFAM" id="SSF52540">
    <property type="entry name" value="P-loop containing nucleoside triphosphate hydrolases"/>
    <property type="match status" value="1"/>
</dbReference>
<dbReference type="GO" id="GO:0005524">
    <property type="term" value="F:ATP binding"/>
    <property type="evidence" value="ECO:0007669"/>
    <property type="project" value="UniProtKB-KW"/>
</dbReference>
<gene>
    <name evidence="3" type="ORF">MCBB_0206</name>
</gene>